<evidence type="ECO:0000256" key="14">
    <source>
        <dbReference type="SAM" id="MobiDB-lite"/>
    </source>
</evidence>
<dbReference type="GO" id="GO:0032040">
    <property type="term" value="C:small-subunit processome"/>
    <property type="evidence" value="ECO:0007669"/>
    <property type="project" value="TreeGrafter"/>
</dbReference>
<evidence type="ECO:0000256" key="4">
    <source>
        <dbReference type="ARBA" id="ARBA00022552"/>
    </source>
</evidence>
<organism evidence="15 16">
    <name type="scientific">Cherax quadricarinatus</name>
    <name type="common">Australian red claw crayfish</name>
    <dbReference type="NCBI Taxonomy" id="27406"/>
    <lineage>
        <taxon>Eukaryota</taxon>
        <taxon>Metazoa</taxon>
        <taxon>Ecdysozoa</taxon>
        <taxon>Arthropoda</taxon>
        <taxon>Crustacea</taxon>
        <taxon>Multicrustacea</taxon>
        <taxon>Malacostraca</taxon>
        <taxon>Eumalacostraca</taxon>
        <taxon>Eucarida</taxon>
        <taxon>Decapoda</taxon>
        <taxon>Pleocyemata</taxon>
        <taxon>Astacidea</taxon>
        <taxon>Parastacoidea</taxon>
        <taxon>Parastacidae</taxon>
        <taxon>Cherax</taxon>
    </lineage>
</organism>
<dbReference type="GO" id="GO:0019843">
    <property type="term" value="F:rRNA binding"/>
    <property type="evidence" value="ECO:0007669"/>
    <property type="project" value="UniProtKB-KW"/>
</dbReference>
<name>A0AAW0XIB1_CHEQU</name>
<dbReference type="Gene3D" id="3.40.1280.10">
    <property type="match status" value="1"/>
</dbReference>
<evidence type="ECO:0000256" key="3">
    <source>
        <dbReference type="ARBA" id="ARBA00022517"/>
    </source>
</evidence>
<comment type="catalytic activity">
    <reaction evidence="11">
        <text>a pseudouridine in rRNA + S-adenosyl-L-methionine = an N(1)-methylpseudouridine in rRNA + S-adenosyl-L-homocysteine + H(+)</text>
        <dbReference type="Rhea" id="RHEA:46696"/>
        <dbReference type="Rhea" id="RHEA-COMP:11634"/>
        <dbReference type="Rhea" id="RHEA-COMP:13933"/>
        <dbReference type="ChEBI" id="CHEBI:15378"/>
        <dbReference type="ChEBI" id="CHEBI:57856"/>
        <dbReference type="ChEBI" id="CHEBI:59789"/>
        <dbReference type="ChEBI" id="CHEBI:65314"/>
        <dbReference type="ChEBI" id="CHEBI:74890"/>
    </reaction>
</comment>
<dbReference type="InterPro" id="IPR029028">
    <property type="entry name" value="Alpha/beta_knot_MTases"/>
</dbReference>
<keyword evidence="10" id="KW-0539">Nucleus</keyword>
<dbReference type="FunFam" id="3.40.1280.10:FF:000003">
    <property type="entry name" value="Ribosomal RNA small subunit methyltransferase"/>
    <property type="match status" value="1"/>
</dbReference>
<evidence type="ECO:0000313" key="16">
    <source>
        <dbReference type="Proteomes" id="UP001445076"/>
    </source>
</evidence>
<feature type="region of interest" description="Disordered" evidence="14">
    <location>
        <begin position="1"/>
        <end position="25"/>
    </location>
</feature>
<proteinExistence type="inferred from homology"/>
<dbReference type="GO" id="GO:0070037">
    <property type="term" value="F:rRNA (pseudouridine) methyltransferase activity"/>
    <property type="evidence" value="ECO:0007669"/>
    <property type="project" value="InterPro"/>
</dbReference>
<keyword evidence="16" id="KW-1185">Reference proteome</keyword>
<keyword evidence="4" id="KW-0698">rRNA processing</keyword>
<keyword evidence="3" id="KW-0690">Ribosome biogenesis</keyword>
<evidence type="ECO:0000256" key="2">
    <source>
        <dbReference type="ARBA" id="ARBA00008115"/>
    </source>
</evidence>
<dbReference type="SUPFAM" id="SSF75217">
    <property type="entry name" value="alpha/beta knot"/>
    <property type="match status" value="1"/>
</dbReference>
<dbReference type="GO" id="GO:0070475">
    <property type="term" value="P:rRNA base methylation"/>
    <property type="evidence" value="ECO:0007669"/>
    <property type="project" value="InterPro"/>
</dbReference>
<keyword evidence="6" id="KW-0808">Transferase</keyword>
<comment type="subcellular location">
    <subcellularLocation>
        <location evidence="1">Nucleus</location>
        <location evidence="1">Nucleolus</location>
    </subcellularLocation>
</comment>
<gene>
    <name evidence="15" type="ORF">OTU49_003041</name>
</gene>
<evidence type="ECO:0000256" key="8">
    <source>
        <dbReference type="ARBA" id="ARBA00022730"/>
    </source>
</evidence>
<evidence type="ECO:0000256" key="1">
    <source>
        <dbReference type="ARBA" id="ARBA00004604"/>
    </source>
</evidence>
<evidence type="ECO:0000256" key="10">
    <source>
        <dbReference type="ARBA" id="ARBA00023242"/>
    </source>
</evidence>
<keyword evidence="8" id="KW-0699">rRNA-binding</keyword>
<evidence type="ECO:0000256" key="6">
    <source>
        <dbReference type="ARBA" id="ARBA00022679"/>
    </source>
</evidence>
<evidence type="ECO:0000256" key="12">
    <source>
        <dbReference type="ARBA" id="ARBA00053784"/>
    </source>
</evidence>
<evidence type="ECO:0000313" key="15">
    <source>
        <dbReference type="EMBL" id="KAK8740109.1"/>
    </source>
</evidence>
<evidence type="ECO:0000256" key="7">
    <source>
        <dbReference type="ARBA" id="ARBA00022691"/>
    </source>
</evidence>
<accession>A0AAW0XIB1</accession>
<keyword evidence="7" id="KW-0949">S-adenosyl-L-methionine</keyword>
<comment type="caution">
    <text evidence="15">The sequence shown here is derived from an EMBL/GenBank/DDBJ whole genome shotgun (WGS) entry which is preliminary data.</text>
</comment>
<evidence type="ECO:0000256" key="13">
    <source>
        <dbReference type="ARBA" id="ARBA00081469"/>
    </source>
</evidence>
<dbReference type="PANTHER" id="PTHR12636:SF5">
    <property type="entry name" value="RIBOSOMAL RNA SMALL SUBUNIT METHYLTRANSFERASE NEP1"/>
    <property type="match status" value="1"/>
</dbReference>
<comment type="function">
    <text evidence="12">S-adenosyl-L-methionine-dependent pseudouridine N(1)-methyltransferase that methylates a pseudouridine in 18S rRNA. Involved the biosynthesis of the hypermodified N1-methyl-N3-(3-amino-3-carboxypropyl) pseudouridine (m1acp3-Psi) conserved in eukaryotic 18S rRNA. Also has an essential role in 40S ribosomal subunit biogenesis independent on its methyltransferase activity, facilitating the incorporation of ribosomal protein S19 during the formation of pre-ribosomes.</text>
</comment>
<dbReference type="Proteomes" id="UP001445076">
    <property type="component" value="Unassembled WGS sequence"/>
</dbReference>
<dbReference type="InterPro" id="IPR005304">
    <property type="entry name" value="Rbsml_bgen_MeTrfase_EMG1/NEP1"/>
</dbReference>
<dbReference type="AlphaFoldDB" id="A0AAW0XIB1"/>
<keyword evidence="9" id="KW-0694">RNA-binding</keyword>
<keyword evidence="5" id="KW-0489">Methyltransferase</keyword>
<evidence type="ECO:0000256" key="9">
    <source>
        <dbReference type="ARBA" id="ARBA00022884"/>
    </source>
</evidence>
<sequence>MGKKRKFEDGEEDKTSSHRQLTPAHMRNQEKRLIVILERANLESVKCRKSYELLNCDDHMGLMKKYNKDPANYRPDILHQCLLMLQDSPLNQSGKLQVYIHTEKNVLIEVNPQCRIPRTFKRFAGLMVQLLHKMSVRASDGNMKLLKAIRNPVTDHLPPGCKKIGTSFTAKNLVNPRELVPADEPIVVVIGAMAHGKVEADYVEEEVAFSRYHLSAALTCAKVCSGFEEVWNIK</sequence>
<evidence type="ECO:0000256" key="11">
    <source>
        <dbReference type="ARBA" id="ARBA00050871"/>
    </source>
</evidence>
<dbReference type="CDD" id="cd18088">
    <property type="entry name" value="Nep1-like"/>
    <property type="match status" value="1"/>
</dbReference>
<comment type="similarity">
    <text evidence="2">Belongs to the class IV-like SAM-binding methyltransferase superfamily. RNA methyltransferase NEP1 family.</text>
</comment>
<dbReference type="Pfam" id="PF03587">
    <property type="entry name" value="EMG1"/>
    <property type="match status" value="1"/>
</dbReference>
<dbReference type="EMBL" id="JARKIK010000034">
    <property type="protein sequence ID" value="KAK8740109.1"/>
    <property type="molecule type" value="Genomic_DNA"/>
</dbReference>
<evidence type="ECO:0000256" key="5">
    <source>
        <dbReference type="ARBA" id="ARBA00022603"/>
    </source>
</evidence>
<dbReference type="InterPro" id="IPR029026">
    <property type="entry name" value="tRNA_m1G_MTases_N"/>
</dbReference>
<protein>
    <recommendedName>
        <fullName evidence="13">18S rRNA (pseudouridine-N1)-methyltransferase</fullName>
    </recommendedName>
</protein>
<reference evidence="15 16" key="1">
    <citation type="journal article" date="2024" name="BMC Genomics">
        <title>Genome assembly of redclaw crayfish (Cherax quadricarinatus) provides insights into its immune adaptation and hypoxia tolerance.</title>
        <authorList>
            <person name="Liu Z."/>
            <person name="Zheng J."/>
            <person name="Li H."/>
            <person name="Fang K."/>
            <person name="Wang S."/>
            <person name="He J."/>
            <person name="Zhou D."/>
            <person name="Weng S."/>
            <person name="Chi M."/>
            <person name="Gu Z."/>
            <person name="He J."/>
            <person name="Li F."/>
            <person name="Wang M."/>
        </authorList>
    </citation>
    <scope>NUCLEOTIDE SEQUENCE [LARGE SCALE GENOMIC DNA]</scope>
    <source>
        <strain evidence="15">ZL_2023a</strain>
    </source>
</reference>
<dbReference type="PANTHER" id="PTHR12636">
    <property type="entry name" value="NEP1/MRA1"/>
    <property type="match status" value="1"/>
</dbReference>